<gene>
    <name evidence="1" type="ORF">MNOR_LOCUS10900</name>
</gene>
<accession>A0AAV2QF76</accession>
<sequence length="106" mass="12229">MPNPAKSAIIRIYTIFQGCLQSGNFLLISFLKSRTFSNVRLSILMACKITLLGNANFIYRFIDLEELTKLFKKHNQNYPNENHNLTRTIKLAFVMFSTSGIYPAYE</sequence>
<name>A0AAV2QF76_MEGNR</name>
<protein>
    <submittedName>
        <fullName evidence="1">Uncharacterized protein</fullName>
    </submittedName>
</protein>
<comment type="caution">
    <text evidence="1">The sequence shown here is derived from an EMBL/GenBank/DDBJ whole genome shotgun (WGS) entry which is preliminary data.</text>
</comment>
<dbReference type="Proteomes" id="UP001497623">
    <property type="component" value="Unassembled WGS sequence"/>
</dbReference>
<organism evidence="1 2">
    <name type="scientific">Meganyctiphanes norvegica</name>
    <name type="common">Northern krill</name>
    <name type="synonym">Thysanopoda norvegica</name>
    <dbReference type="NCBI Taxonomy" id="48144"/>
    <lineage>
        <taxon>Eukaryota</taxon>
        <taxon>Metazoa</taxon>
        <taxon>Ecdysozoa</taxon>
        <taxon>Arthropoda</taxon>
        <taxon>Crustacea</taxon>
        <taxon>Multicrustacea</taxon>
        <taxon>Malacostraca</taxon>
        <taxon>Eumalacostraca</taxon>
        <taxon>Eucarida</taxon>
        <taxon>Euphausiacea</taxon>
        <taxon>Euphausiidae</taxon>
        <taxon>Meganyctiphanes</taxon>
    </lineage>
</organism>
<keyword evidence="2" id="KW-1185">Reference proteome</keyword>
<reference evidence="1 2" key="1">
    <citation type="submission" date="2024-05" db="EMBL/GenBank/DDBJ databases">
        <authorList>
            <person name="Wallberg A."/>
        </authorList>
    </citation>
    <scope>NUCLEOTIDE SEQUENCE [LARGE SCALE GENOMIC DNA]</scope>
</reference>
<dbReference type="EMBL" id="CAXKWB010005614">
    <property type="protein sequence ID" value="CAL4079280.1"/>
    <property type="molecule type" value="Genomic_DNA"/>
</dbReference>
<dbReference type="AlphaFoldDB" id="A0AAV2QF76"/>
<proteinExistence type="predicted"/>
<evidence type="ECO:0000313" key="2">
    <source>
        <dbReference type="Proteomes" id="UP001497623"/>
    </source>
</evidence>
<evidence type="ECO:0000313" key="1">
    <source>
        <dbReference type="EMBL" id="CAL4079280.1"/>
    </source>
</evidence>